<evidence type="ECO:0000313" key="4">
    <source>
        <dbReference type="EMBL" id="HJB57753.1"/>
    </source>
</evidence>
<dbReference type="InterPro" id="IPR001119">
    <property type="entry name" value="SLH_dom"/>
</dbReference>
<feature type="chain" id="PRO_5038713313" evidence="2">
    <location>
        <begin position="28"/>
        <end position="922"/>
    </location>
</feature>
<reference evidence="4" key="1">
    <citation type="journal article" date="2021" name="PeerJ">
        <title>Extensive microbial diversity within the chicken gut microbiome revealed by metagenomics and culture.</title>
        <authorList>
            <person name="Gilroy R."/>
            <person name="Ravi A."/>
            <person name="Getino M."/>
            <person name="Pursley I."/>
            <person name="Horton D.L."/>
            <person name="Alikhan N.F."/>
            <person name="Baker D."/>
            <person name="Gharbi K."/>
            <person name="Hall N."/>
            <person name="Watson M."/>
            <person name="Adriaenssens E.M."/>
            <person name="Foster-Nyarko E."/>
            <person name="Jarju S."/>
            <person name="Secka A."/>
            <person name="Antonio M."/>
            <person name="Oren A."/>
            <person name="Chaudhuri R.R."/>
            <person name="La Ragione R."/>
            <person name="Hildebrand F."/>
            <person name="Pallen M.J."/>
        </authorList>
    </citation>
    <scope>NUCLEOTIDE SEQUENCE</scope>
    <source>
        <strain evidence="4">CHK189-11263</strain>
    </source>
</reference>
<protein>
    <submittedName>
        <fullName evidence="4">S-layer homology domain-containing protein</fullName>
    </submittedName>
</protein>
<dbReference type="EMBL" id="DWYC01000087">
    <property type="protein sequence ID" value="HJB57753.1"/>
    <property type="molecule type" value="Genomic_DNA"/>
</dbReference>
<name>A0A9D2MDR6_9FIRM</name>
<keyword evidence="1" id="KW-0677">Repeat</keyword>
<feature type="signal peptide" evidence="2">
    <location>
        <begin position="1"/>
        <end position="27"/>
    </location>
</feature>
<comment type="caution">
    <text evidence="4">The sequence shown here is derived from an EMBL/GenBank/DDBJ whole genome shotgun (WGS) entry which is preliminary data.</text>
</comment>
<dbReference type="Pfam" id="PF00395">
    <property type="entry name" value="SLH"/>
    <property type="match status" value="2"/>
</dbReference>
<dbReference type="PROSITE" id="PS51272">
    <property type="entry name" value="SLH"/>
    <property type="match status" value="1"/>
</dbReference>
<evidence type="ECO:0000313" key="5">
    <source>
        <dbReference type="Proteomes" id="UP000824208"/>
    </source>
</evidence>
<evidence type="ECO:0000256" key="2">
    <source>
        <dbReference type="SAM" id="SignalP"/>
    </source>
</evidence>
<feature type="domain" description="SLH" evidence="3">
    <location>
        <begin position="91"/>
        <end position="154"/>
    </location>
</feature>
<evidence type="ECO:0000256" key="1">
    <source>
        <dbReference type="ARBA" id="ARBA00022737"/>
    </source>
</evidence>
<dbReference type="AlphaFoldDB" id="A0A9D2MDR6"/>
<gene>
    <name evidence="4" type="ORF">H9714_09405</name>
</gene>
<proteinExistence type="predicted"/>
<evidence type="ECO:0000259" key="3">
    <source>
        <dbReference type="PROSITE" id="PS51272"/>
    </source>
</evidence>
<reference evidence="4" key="2">
    <citation type="submission" date="2021-04" db="EMBL/GenBank/DDBJ databases">
        <authorList>
            <person name="Gilroy R."/>
        </authorList>
    </citation>
    <scope>NUCLEOTIDE SEQUENCE</scope>
    <source>
        <strain evidence="4">CHK189-11263</strain>
    </source>
</reference>
<dbReference type="Proteomes" id="UP000824208">
    <property type="component" value="Unassembled WGS sequence"/>
</dbReference>
<accession>A0A9D2MDR6</accession>
<sequence length="922" mass="97124">MRNLKRALSMALASVMVLGLTVIGAGAASYEDFTDKDEIVHKDAVSMVTELGVLAGLPDGSFGGSQNIDRASFARLVCVVLNGGKEPVLGNLTTTFTDTQGNWAEKYISFCVDRGIIAGRGNNTFGPSDNVTGSEAAKMLLVALGYNTAYEGIGGATWEVTTNSLANMAGLYEGLETINPSEPLSRDNAAQMIYNVLNADVVSYSFSFNADGSTTAVQNKSEKTMLEDKFGVVIVEGIALANEFADIENGGDALKAGKTTIKVTNYNDGQNNYGNKESTRNETFNVSSGKDVLGRSVVLYVKPSATASTSADKGTVVGSVLVSSTNTVVENSGRDNLYTVADDNKLSLVDDKTLISQNYGKAAANNALLQKGAADATRGEIRTLIDNDNDTKVDYVLFETYALGKVTKYSTADDGSITINGTSSLAYDDKADVVGFDDVAKNDYVLYAQIGGKLYVQKAESVTGELTAYKADGAKSTLTVDGTKYDASGLSFYSDGNKLVSAQGYNNLDKDATFYLDTKGNIIAVDGTAASSNYAFLISAATVGGVDKTTEVKVALDDGTTGVYTLDEDNSDVSASDKKILCTYTVSDDEIALKKVTGVSAEQNNAAIEVKKGNATVKGITGAYADANTVFFYVAPKETYNASSDTIATHLDVDSVESYVGKDNVAGIDTTTDFIYYTKDGDIKAVVIVTDSVGTSSNYIYLYQKMGRNSDGFLYNAIVDGEIKTDVVVTTNADLGLYPYSTTTKGFYKVGTAIDTKGNVARLDGNSVIVGGTEYKLTDSTVIANIDGGDTALDAVINEGDYIVFKANSDKELEAVFVTLPYDASKTEITVNTEAATTANVTVEISGDVITISGTDKASTTGTELKGILKTADSKAVVKVAENANGSSEITSSNVVSGNYVVVTYTDNGNTLVDVYTIKVAD</sequence>
<organism evidence="4 5">
    <name type="scientific">Candidatus Flavonifractor intestinipullorum</name>
    <dbReference type="NCBI Taxonomy" id="2838587"/>
    <lineage>
        <taxon>Bacteria</taxon>
        <taxon>Bacillati</taxon>
        <taxon>Bacillota</taxon>
        <taxon>Clostridia</taxon>
        <taxon>Eubacteriales</taxon>
        <taxon>Oscillospiraceae</taxon>
        <taxon>Flavonifractor</taxon>
    </lineage>
</organism>
<keyword evidence="2" id="KW-0732">Signal</keyword>